<dbReference type="PROSITE" id="PS50862">
    <property type="entry name" value="AA_TRNA_LIGASE_II"/>
    <property type="match status" value="1"/>
</dbReference>
<proteinExistence type="predicted"/>
<dbReference type="RefSeq" id="XP_013235937.1">
    <property type="nucleotide sequence ID" value="XM_013380483.1"/>
</dbReference>
<keyword evidence="4 7" id="KW-0030">Aminoacyl-tRNA synthetase</keyword>
<dbReference type="InterPro" id="IPR002314">
    <property type="entry name" value="aa-tRNA-synt_IIb"/>
</dbReference>
<dbReference type="PANTHER" id="PTHR10745:SF8">
    <property type="entry name" value="DNA POLYMERASE SUBUNIT GAMMA-2, MITOCHONDRIAL"/>
    <property type="match status" value="1"/>
</dbReference>
<feature type="region of interest" description="Disordered" evidence="5">
    <location>
        <begin position="158"/>
        <end position="180"/>
    </location>
</feature>
<dbReference type="GO" id="GO:0006426">
    <property type="term" value="P:glycyl-tRNA aminoacylation"/>
    <property type="evidence" value="ECO:0007669"/>
    <property type="project" value="TreeGrafter"/>
</dbReference>
<evidence type="ECO:0000259" key="6">
    <source>
        <dbReference type="PROSITE" id="PS50862"/>
    </source>
</evidence>
<dbReference type="VEuPathDB" id="ToxoDB:ETH2_1417200"/>
<dbReference type="GO" id="GO:0005737">
    <property type="term" value="C:cytoplasm"/>
    <property type="evidence" value="ECO:0007669"/>
    <property type="project" value="TreeGrafter"/>
</dbReference>
<evidence type="ECO:0000313" key="8">
    <source>
        <dbReference type="Proteomes" id="UP000030747"/>
    </source>
</evidence>
<dbReference type="OrthoDB" id="57698at2759"/>
<name>U6LBQ2_EIMTE</name>
<sequence>MMEVPLSRRTSSSSSSSSSDSSRSSSSSSDLDRKSEESLFLRPETAQNIFVNFKLLLPPHSSKKLPFGLAQEGRVYRNEICCSRSSFLLRLREFRQFEIEYFVAPDADVGALLDLWASHILDFLLSVGLPGDRLRTRETPEWELPHYALRRRAKACSCSSSSSSSSSGSHRAATPRCCRM</sequence>
<evidence type="ECO:0000256" key="2">
    <source>
        <dbReference type="ARBA" id="ARBA00022741"/>
    </source>
</evidence>
<evidence type="ECO:0000256" key="5">
    <source>
        <dbReference type="SAM" id="MobiDB-lite"/>
    </source>
</evidence>
<keyword evidence="1" id="KW-0436">Ligase</keyword>
<feature type="compositionally biased region" description="Low complexity" evidence="5">
    <location>
        <begin position="7"/>
        <end position="29"/>
    </location>
</feature>
<dbReference type="SUPFAM" id="SSF55681">
    <property type="entry name" value="Class II aaRS and biotin synthetases"/>
    <property type="match status" value="1"/>
</dbReference>
<feature type="region of interest" description="Disordered" evidence="5">
    <location>
        <begin position="1"/>
        <end position="33"/>
    </location>
</feature>
<dbReference type="AlphaFoldDB" id="U6LBQ2"/>
<dbReference type="GO" id="GO:0005524">
    <property type="term" value="F:ATP binding"/>
    <property type="evidence" value="ECO:0007669"/>
    <property type="project" value="UniProtKB-KW"/>
</dbReference>
<keyword evidence="3" id="KW-0067">ATP-binding</keyword>
<gene>
    <name evidence="7" type="ORF">ETH_00022165</name>
</gene>
<dbReference type="GO" id="GO:0004820">
    <property type="term" value="F:glycine-tRNA ligase activity"/>
    <property type="evidence" value="ECO:0007669"/>
    <property type="project" value="TreeGrafter"/>
</dbReference>
<dbReference type="InterPro" id="IPR006195">
    <property type="entry name" value="aa-tRNA-synth_II"/>
</dbReference>
<dbReference type="Gene3D" id="3.30.930.10">
    <property type="entry name" value="Bira Bifunctional Protein, Domain 2"/>
    <property type="match status" value="1"/>
</dbReference>
<reference evidence="7" key="2">
    <citation type="submission" date="2013-10" db="EMBL/GenBank/DDBJ databases">
        <authorList>
            <person name="Aslett M."/>
        </authorList>
    </citation>
    <scope>NUCLEOTIDE SEQUENCE [LARGE SCALE GENOMIC DNA]</scope>
    <source>
        <strain evidence="7">Houghton</strain>
    </source>
</reference>
<feature type="domain" description="Aminoacyl-transfer RNA synthetases class-II family profile" evidence="6">
    <location>
        <begin position="1"/>
        <end position="108"/>
    </location>
</feature>
<evidence type="ECO:0000256" key="1">
    <source>
        <dbReference type="ARBA" id="ARBA00022598"/>
    </source>
</evidence>
<evidence type="ECO:0000313" key="7">
    <source>
        <dbReference type="EMBL" id="CDJ45190.1"/>
    </source>
</evidence>
<reference evidence="7" key="1">
    <citation type="submission" date="2013-10" db="EMBL/GenBank/DDBJ databases">
        <title>Genomic analysis of the causative agents of coccidiosis in chickens.</title>
        <authorList>
            <person name="Reid A.J."/>
            <person name="Blake D."/>
            <person name="Billington K."/>
            <person name="Browne H."/>
            <person name="Dunn M."/>
            <person name="Hung S."/>
            <person name="Kawahara F."/>
            <person name="Miranda-Saavedra D."/>
            <person name="Mourier T."/>
            <person name="Nagra H."/>
            <person name="Otto T.D."/>
            <person name="Rawlings N."/>
            <person name="Sanchez A."/>
            <person name="Sanders M."/>
            <person name="Subramaniam C."/>
            <person name="Tay Y."/>
            <person name="Dear P."/>
            <person name="Doerig C."/>
            <person name="Gruber A."/>
            <person name="Parkinson J."/>
            <person name="Shirley M."/>
            <person name="Wan K.L."/>
            <person name="Berriman M."/>
            <person name="Tomley F."/>
            <person name="Pain A."/>
        </authorList>
    </citation>
    <scope>NUCLEOTIDE SEQUENCE [LARGE SCALE GENOMIC DNA]</scope>
    <source>
        <strain evidence="7">Houghton</strain>
    </source>
</reference>
<dbReference type="InterPro" id="IPR027031">
    <property type="entry name" value="Gly-tRNA_synthase/POLG2"/>
</dbReference>
<accession>U6LBQ2</accession>
<evidence type="ECO:0000256" key="4">
    <source>
        <dbReference type="ARBA" id="ARBA00023146"/>
    </source>
</evidence>
<evidence type="ECO:0000256" key="3">
    <source>
        <dbReference type="ARBA" id="ARBA00022840"/>
    </source>
</evidence>
<protein>
    <submittedName>
        <fullName evidence="7">Glycyl-tRNA synthetase, putative</fullName>
    </submittedName>
</protein>
<organism evidence="7 8">
    <name type="scientific">Eimeria tenella</name>
    <name type="common">Coccidian parasite</name>
    <dbReference type="NCBI Taxonomy" id="5802"/>
    <lineage>
        <taxon>Eukaryota</taxon>
        <taxon>Sar</taxon>
        <taxon>Alveolata</taxon>
        <taxon>Apicomplexa</taxon>
        <taxon>Conoidasida</taxon>
        <taxon>Coccidia</taxon>
        <taxon>Eucoccidiorida</taxon>
        <taxon>Eimeriorina</taxon>
        <taxon>Eimeriidae</taxon>
        <taxon>Eimeria</taxon>
    </lineage>
</organism>
<dbReference type="EMBL" id="HG678084">
    <property type="protein sequence ID" value="CDJ45190.1"/>
    <property type="molecule type" value="Genomic_DNA"/>
</dbReference>
<dbReference type="PRINTS" id="PR01043">
    <property type="entry name" value="TRNASYNTHGLY"/>
</dbReference>
<feature type="compositionally biased region" description="Low complexity" evidence="5">
    <location>
        <begin position="158"/>
        <end position="169"/>
    </location>
</feature>
<dbReference type="Pfam" id="PF00587">
    <property type="entry name" value="tRNA-synt_2b"/>
    <property type="match status" value="1"/>
</dbReference>
<dbReference type="Proteomes" id="UP000030747">
    <property type="component" value="Unassembled WGS sequence"/>
</dbReference>
<dbReference type="PANTHER" id="PTHR10745">
    <property type="entry name" value="GLYCYL-TRNA SYNTHETASE/DNA POLYMERASE SUBUNIT GAMMA-2"/>
    <property type="match status" value="1"/>
</dbReference>
<keyword evidence="8" id="KW-1185">Reference proteome</keyword>
<dbReference type="VEuPathDB" id="ToxoDB:ETH_00022165"/>
<dbReference type="GeneID" id="25253545"/>
<dbReference type="InterPro" id="IPR045864">
    <property type="entry name" value="aa-tRNA-synth_II/BPL/LPL"/>
</dbReference>
<keyword evidence="2" id="KW-0547">Nucleotide-binding</keyword>